<protein>
    <submittedName>
        <fullName evidence="7">DNA-binding transcriptional MocR family regulator</fullName>
    </submittedName>
</protein>
<organism evidence="7 8">
    <name type="scientific">Ottowia thiooxydans</name>
    <dbReference type="NCBI Taxonomy" id="219182"/>
    <lineage>
        <taxon>Bacteria</taxon>
        <taxon>Pseudomonadati</taxon>
        <taxon>Pseudomonadota</taxon>
        <taxon>Betaproteobacteria</taxon>
        <taxon>Burkholderiales</taxon>
        <taxon>Comamonadaceae</taxon>
        <taxon>Ottowia</taxon>
    </lineage>
</organism>
<dbReference type="InterPro" id="IPR015424">
    <property type="entry name" value="PyrdxlP-dep_Trfase"/>
</dbReference>
<dbReference type="Gene3D" id="3.90.1150.10">
    <property type="entry name" value="Aspartate Aminotransferase, domain 1"/>
    <property type="match status" value="1"/>
</dbReference>
<dbReference type="InterPro" id="IPR015422">
    <property type="entry name" value="PyrdxlP-dep_Trfase_small"/>
</dbReference>
<comment type="caution">
    <text evidence="7">The sequence shown here is derived from an EMBL/GenBank/DDBJ whole genome shotgun (WGS) entry which is preliminary data.</text>
</comment>
<dbReference type="Proteomes" id="UP001549320">
    <property type="component" value="Unassembled WGS sequence"/>
</dbReference>
<gene>
    <name evidence="7" type="ORF">ABIE13_005066</name>
</gene>
<dbReference type="PANTHER" id="PTHR46577">
    <property type="entry name" value="HTH-TYPE TRANSCRIPTIONAL REGULATORY PROTEIN GABR"/>
    <property type="match status" value="1"/>
</dbReference>
<keyword evidence="5" id="KW-0804">Transcription</keyword>
<name>A0ABV2QFX5_9BURK</name>
<keyword evidence="2" id="KW-0663">Pyridoxal phosphate</keyword>
<dbReference type="Pfam" id="PF00392">
    <property type="entry name" value="GntR"/>
    <property type="match status" value="1"/>
</dbReference>
<comment type="similarity">
    <text evidence="1">In the C-terminal section; belongs to the class-I pyridoxal-phosphate-dependent aminotransferase family.</text>
</comment>
<dbReference type="PANTHER" id="PTHR46577:SF1">
    <property type="entry name" value="HTH-TYPE TRANSCRIPTIONAL REGULATORY PROTEIN GABR"/>
    <property type="match status" value="1"/>
</dbReference>
<dbReference type="InterPro" id="IPR051446">
    <property type="entry name" value="HTH_trans_reg/aminotransferase"/>
</dbReference>
<dbReference type="CDD" id="cd00609">
    <property type="entry name" value="AAT_like"/>
    <property type="match status" value="1"/>
</dbReference>
<evidence type="ECO:0000313" key="8">
    <source>
        <dbReference type="Proteomes" id="UP001549320"/>
    </source>
</evidence>
<proteinExistence type="inferred from homology"/>
<evidence type="ECO:0000259" key="6">
    <source>
        <dbReference type="PROSITE" id="PS50949"/>
    </source>
</evidence>
<dbReference type="Gene3D" id="3.40.640.10">
    <property type="entry name" value="Type I PLP-dependent aspartate aminotransferase-like (Major domain)"/>
    <property type="match status" value="1"/>
</dbReference>
<reference evidence="7 8" key="1">
    <citation type="submission" date="2024-06" db="EMBL/GenBank/DDBJ databases">
        <title>Sorghum-associated microbial communities from plants grown in Nebraska, USA.</title>
        <authorList>
            <person name="Schachtman D."/>
        </authorList>
    </citation>
    <scope>NUCLEOTIDE SEQUENCE [LARGE SCALE GENOMIC DNA]</scope>
    <source>
        <strain evidence="7 8">2709</strain>
    </source>
</reference>
<dbReference type="EMBL" id="JBEPSH010000012">
    <property type="protein sequence ID" value="MET4579929.1"/>
    <property type="molecule type" value="Genomic_DNA"/>
</dbReference>
<evidence type="ECO:0000256" key="1">
    <source>
        <dbReference type="ARBA" id="ARBA00005384"/>
    </source>
</evidence>
<dbReference type="InterPro" id="IPR015421">
    <property type="entry name" value="PyrdxlP-dep_Trfase_major"/>
</dbReference>
<dbReference type="PROSITE" id="PS50949">
    <property type="entry name" value="HTH_GNTR"/>
    <property type="match status" value="1"/>
</dbReference>
<dbReference type="GO" id="GO:0003677">
    <property type="term" value="F:DNA binding"/>
    <property type="evidence" value="ECO:0007669"/>
    <property type="project" value="UniProtKB-KW"/>
</dbReference>
<keyword evidence="4 7" id="KW-0238">DNA-binding</keyword>
<dbReference type="RefSeq" id="WP_354448474.1">
    <property type="nucleotide sequence ID" value="NZ_JBEPSH010000012.1"/>
</dbReference>
<keyword evidence="3" id="KW-0805">Transcription regulation</keyword>
<dbReference type="InterPro" id="IPR004839">
    <property type="entry name" value="Aminotransferase_I/II_large"/>
</dbReference>
<dbReference type="InterPro" id="IPR000524">
    <property type="entry name" value="Tscrpt_reg_HTH_GntR"/>
</dbReference>
<dbReference type="SUPFAM" id="SSF53383">
    <property type="entry name" value="PLP-dependent transferases"/>
    <property type="match status" value="1"/>
</dbReference>
<dbReference type="CDD" id="cd07377">
    <property type="entry name" value="WHTH_GntR"/>
    <property type="match status" value="1"/>
</dbReference>
<dbReference type="InterPro" id="IPR036390">
    <property type="entry name" value="WH_DNA-bd_sf"/>
</dbReference>
<dbReference type="InterPro" id="IPR036388">
    <property type="entry name" value="WH-like_DNA-bd_sf"/>
</dbReference>
<evidence type="ECO:0000256" key="2">
    <source>
        <dbReference type="ARBA" id="ARBA00022898"/>
    </source>
</evidence>
<evidence type="ECO:0000256" key="5">
    <source>
        <dbReference type="ARBA" id="ARBA00023163"/>
    </source>
</evidence>
<dbReference type="Gene3D" id="1.10.10.10">
    <property type="entry name" value="Winged helix-like DNA-binding domain superfamily/Winged helix DNA-binding domain"/>
    <property type="match status" value="1"/>
</dbReference>
<evidence type="ECO:0000256" key="3">
    <source>
        <dbReference type="ARBA" id="ARBA00023015"/>
    </source>
</evidence>
<evidence type="ECO:0000313" key="7">
    <source>
        <dbReference type="EMBL" id="MET4579929.1"/>
    </source>
</evidence>
<accession>A0ABV2QFX5</accession>
<sequence length="477" mass="53069">MKKYEALAEEIEVQITAGTLRPGERLPSVRETIASRSVSPSTVFEAYALLEARGRIEARARSGFFVKAPTPQRSEPLLARPQPNSHTVIVNDLVLEVLGSIRERGIVPLGSAFPNPALFPLERLARETSAGLRELEPEQMLHDLGPGNQELRRQIALRYMSNGVVASADEIVVTSGAMEALNLCLQAVTRPGDAVAIESPTFYGCLQALERLQLRAVEVATHPRDGVQLDSLENVLQRERVSACWFMPNFQNPLGALMPAEQKKQLVQMLTRHQVPLIEDDVYGELYFGVRRALPAKAFDDEGWVMHCSSMSKSLAPGYRLGWAAAGRFARAVERLKLSSTLSVAVPSQLAVLRYLRAGGFDKHLRHLRSLLALRREEALRCIARHFPSEVRVTLPQGGYFVWVELPPQVDALELHRLALSQSISVAPGPIFSADQRFRHHLRLNYGHPRLEQLEPALKTLGRLVAGLMKRPALMPR</sequence>
<keyword evidence="8" id="KW-1185">Reference proteome</keyword>
<dbReference type="SUPFAM" id="SSF46785">
    <property type="entry name" value="Winged helix' DNA-binding domain"/>
    <property type="match status" value="1"/>
</dbReference>
<dbReference type="SMART" id="SM00345">
    <property type="entry name" value="HTH_GNTR"/>
    <property type="match status" value="1"/>
</dbReference>
<feature type="domain" description="HTH gntR-type" evidence="6">
    <location>
        <begin position="1"/>
        <end position="69"/>
    </location>
</feature>
<evidence type="ECO:0000256" key="4">
    <source>
        <dbReference type="ARBA" id="ARBA00023125"/>
    </source>
</evidence>
<dbReference type="Pfam" id="PF00155">
    <property type="entry name" value="Aminotran_1_2"/>
    <property type="match status" value="1"/>
</dbReference>